<sequence length="322" mass="35162">TLRAFVPSVLLLVKSAHGLSDGEWEGIRIALLQILARNFLVSFIRVMSLDTLLEAAKFVESSSRGSSKDDSAIARVHSPSVHTERRRAISECEPLERRRRPGGAGTRETHNKLEKNSALKHIQTLKKRERDFEAERDLLKVSNSTSKQRLLALKNELILQQELFKASSQGGNNSKACQPLNETTSVQTEVKVKSEEKLASPVSVATQTSFTSGEESDVDGTKVNMEGVTNGKLEHSNVEKHEKEASEDDEDEDVDVEGEITDDNIEDVDASAAVKAEVVKLPEPVGPCGKVSSSKRKAAAGDDGNKLEAKKTNIKCCARVSC</sequence>
<feature type="region of interest" description="Disordered" evidence="1">
    <location>
        <begin position="63"/>
        <end position="88"/>
    </location>
</feature>
<feature type="compositionally biased region" description="Polar residues" evidence="1">
    <location>
        <begin position="167"/>
        <end position="188"/>
    </location>
</feature>
<feature type="compositionally biased region" description="Acidic residues" evidence="1">
    <location>
        <begin position="245"/>
        <end position="269"/>
    </location>
</feature>
<dbReference type="AlphaFoldDB" id="A0A3M6UDE0"/>
<feature type="compositionally biased region" description="Basic and acidic residues" evidence="1">
    <location>
        <begin position="232"/>
        <end position="244"/>
    </location>
</feature>
<evidence type="ECO:0000313" key="2">
    <source>
        <dbReference type="EMBL" id="RMX51707.1"/>
    </source>
</evidence>
<name>A0A3M6UDE0_POCDA</name>
<dbReference type="EMBL" id="RCHS01001724">
    <property type="protein sequence ID" value="RMX51707.1"/>
    <property type="molecule type" value="Genomic_DNA"/>
</dbReference>
<dbReference type="STRING" id="46731.A0A3M6UDE0"/>
<organism evidence="2 3">
    <name type="scientific">Pocillopora damicornis</name>
    <name type="common">Cauliflower coral</name>
    <name type="synonym">Millepora damicornis</name>
    <dbReference type="NCBI Taxonomy" id="46731"/>
    <lineage>
        <taxon>Eukaryota</taxon>
        <taxon>Metazoa</taxon>
        <taxon>Cnidaria</taxon>
        <taxon>Anthozoa</taxon>
        <taxon>Hexacorallia</taxon>
        <taxon>Scleractinia</taxon>
        <taxon>Astrocoeniina</taxon>
        <taxon>Pocilloporidae</taxon>
        <taxon>Pocillopora</taxon>
    </lineage>
</organism>
<evidence type="ECO:0000313" key="3">
    <source>
        <dbReference type="Proteomes" id="UP000275408"/>
    </source>
</evidence>
<accession>A0A3M6UDE0</accession>
<evidence type="ECO:0000256" key="1">
    <source>
        <dbReference type="SAM" id="MobiDB-lite"/>
    </source>
</evidence>
<protein>
    <submittedName>
        <fullName evidence="2">Uncharacterized protein</fullName>
    </submittedName>
</protein>
<feature type="region of interest" description="Disordered" evidence="1">
    <location>
        <begin position="167"/>
        <end position="271"/>
    </location>
</feature>
<dbReference type="Proteomes" id="UP000275408">
    <property type="component" value="Unassembled WGS sequence"/>
</dbReference>
<comment type="caution">
    <text evidence="2">The sequence shown here is derived from an EMBL/GenBank/DDBJ whole genome shotgun (WGS) entry which is preliminary data.</text>
</comment>
<keyword evidence="3" id="KW-1185">Reference proteome</keyword>
<feature type="compositionally biased region" description="Polar residues" evidence="1">
    <location>
        <begin position="203"/>
        <end position="213"/>
    </location>
</feature>
<proteinExistence type="predicted"/>
<dbReference type="OrthoDB" id="5981879at2759"/>
<reference evidence="2 3" key="1">
    <citation type="journal article" date="2018" name="Sci. Rep.">
        <title>Comparative analysis of the Pocillopora damicornis genome highlights role of immune system in coral evolution.</title>
        <authorList>
            <person name="Cunning R."/>
            <person name="Bay R.A."/>
            <person name="Gillette P."/>
            <person name="Baker A.C."/>
            <person name="Traylor-Knowles N."/>
        </authorList>
    </citation>
    <scope>NUCLEOTIDE SEQUENCE [LARGE SCALE GENOMIC DNA]</scope>
    <source>
        <strain evidence="2">RSMAS</strain>
        <tissue evidence="2">Whole animal</tissue>
    </source>
</reference>
<gene>
    <name evidence="2" type="ORF">pdam_00008103</name>
</gene>
<feature type="region of interest" description="Disordered" evidence="1">
    <location>
        <begin position="283"/>
        <end position="305"/>
    </location>
</feature>
<feature type="non-terminal residue" evidence="2">
    <location>
        <position position="1"/>
    </location>
</feature>